<name>A0A4P9ZW62_9FUNG</name>
<dbReference type="GO" id="GO:0046872">
    <property type="term" value="F:metal ion binding"/>
    <property type="evidence" value="ECO:0007669"/>
    <property type="project" value="UniProtKB-KW"/>
</dbReference>
<dbReference type="PANTHER" id="PTHR43690:SF18">
    <property type="entry name" value="INSULIN-DEGRADING ENZYME-RELATED"/>
    <property type="match status" value="1"/>
</dbReference>
<dbReference type="Pfam" id="PF00675">
    <property type="entry name" value="Peptidase_M16"/>
    <property type="match status" value="1"/>
</dbReference>
<dbReference type="FunFam" id="3.30.830.10:FF:000005">
    <property type="entry name" value="nardilysin isoform X1"/>
    <property type="match status" value="1"/>
</dbReference>
<dbReference type="GO" id="GO:0004222">
    <property type="term" value="F:metalloendopeptidase activity"/>
    <property type="evidence" value="ECO:0007669"/>
    <property type="project" value="InterPro"/>
</dbReference>
<gene>
    <name evidence="12" type="ORF">BJ085DRAFT_20792</name>
</gene>
<dbReference type="SUPFAM" id="SSF63411">
    <property type="entry name" value="LuxS/MPP-like metallohydrolase"/>
    <property type="match status" value="4"/>
</dbReference>
<reference evidence="13" key="1">
    <citation type="journal article" date="2018" name="Nat. Microbiol.">
        <title>Leveraging single-cell genomics to expand the fungal tree of life.</title>
        <authorList>
            <person name="Ahrendt S.R."/>
            <person name="Quandt C.A."/>
            <person name="Ciobanu D."/>
            <person name="Clum A."/>
            <person name="Salamov A."/>
            <person name="Andreopoulos B."/>
            <person name="Cheng J.F."/>
            <person name="Woyke T."/>
            <person name="Pelin A."/>
            <person name="Henrissat B."/>
            <person name="Reynolds N.K."/>
            <person name="Benny G.L."/>
            <person name="Smith M.E."/>
            <person name="James T.Y."/>
            <person name="Grigoriev I.V."/>
        </authorList>
    </citation>
    <scope>NUCLEOTIDE SEQUENCE [LARGE SCALE GENOMIC DNA]</scope>
    <source>
        <strain evidence="13">RSA 468</strain>
    </source>
</reference>
<feature type="non-terminal residue" evidence="12">
    <location>
        <position position="943"/>
    </location>
</feature>
<dbReference type="InterPro" id="IPR011249">
    <property type="entry name" value="Metalloenz_LuxS/M16"/>
</dbReference>
<dbReference type="GO" id="GO:0005829">
    <property type="term" value="C:cytosol"/>
    <property type="evidence" value="ECO:0007669"/>
    <property type="project" value="TreeGrafter"/>
</dbReference>
<dbReference type="InterPro" id="IPR054734">
    <property type="entry name" value="PqqF-like_C_4"/>
</dbReference>
<sequence>MSSPNSPLSPPPGYKLDHIATGQPYFTYTGVLEQSVSDDNQYRLIELPNQLRAVIIQAPADDAIQSSAALNVRVGDFADPPKLQGLAHYCEHLLFMGTDKYPEENEYSQYLSSHGGYSNAYTDMNHTNYHFTVNSEYFEGALDRFAQFFISPLFSDNCKDRELKAVDSEHKKNLQNDSWREFQVNKSVTDPSHPFSNFATGDLKTLKEIPESLGINVRDELLKFYDAYYSANLMQLVVYGRDSLDHLTEWVVSKFSPIANKDRPTPYSPSSPWKPEHLGRTIRIEPVQTIRTLTILFPTPDFKPHYECNPTYFLSCLIGHEGAGSLTSHLKKQGWITTLSASGALADAIGFDAFDVTVSLTPEGLEHTEDIIAALFSFIQLLHQGGPQEDYFNQVRAMSQVEFRYSSKIHSQTFCTQLSSTIGYPWFRPEHYLSGYSVIRDYRPDQIRELLGYLNPDNFLQILLAKDLELPNTQVEPHYGAKYALVPFSPAFKDRLHAIAQPDPVFHLPSPNPFIPKNFTVSRQEDCPRILKPTLLKMDGAHRLWFKPDDRFWLPRGTILVRLLNNLAGSNPFHSVRMELLIHLFVDHMNEMLYDASEAGISVSLLQRAEGLVFHVTGFQDKLQLILERVLRELQSFAPTLNRFDIFKENAIRELKRFQFASALSHANAESIQLTHQHYWSNSDRLRAAQDMTLEQLIAFKHELLVRLAPEVLVYGNYHEEQALAIQQSCHDILGTMPFFGSEMPQVRSVDLPRGQRLVRQRGHPNANEKNAAIIMVIPLGMESNPNLRACAQLLADIMEEPFFNQLRTKESLGYLVNCGEVFRSSGLITLEFSIQSERSPVYLQCRILTFLRTMLQQIVTMKSEKFEKHREALIKRKQVPPKSMYDEARNLWERISDYTWEFDYRLRDIEALRQLDFSTMVAFAERYLDHSAPQFTSMAVHI</sequence>
<evidence type="ECO:0000256" key="6">
    <source>
        <dbReference type="ARBA" id="ARBA00023049"/>
    </source>
</evidence>
<evidence type="ECO:0000259" key="10">
    <source>
        <dbReference type="Pfam" id="PF16187"/>
    </source>
</evidence>
<dbReference type="PROSITE" id="PS00143">
    <property type="entry name" value="INSULINASE"/>
    <property type="match status" value="1"/>
</dbReference>
<evidence type="ECO:0000259" key="11">
    <source>
        <dbReference type="Pfam" id="PF22456"/>
    </source>
</evidence>
<evidence type="ECO:0000256" key="4">
    <source>
        <dbReference type="ARBA" id="ARBA00022801"/>
    </source>
</evidence>
<keyword evidence="13" id="KW-1185">Reference proteome</keyword>
<dbReference type="InterPro" id="IPR011765">
    <property type="entry name" value="Pept_M16_N"/>
</dbReference>
<dbReference type="GO" id="GO:0051603">
    <property type="term" value="P:proteolysis involved in protein catabolic process"/>
    <property type="evidence" value="ECO:0007669"/>
    <property type="project" value="TreeGrafter"/>
</dbReference>
<dbReference type="Gene3D" id="3.30.830.10">
    <property type="entry name" value="Metalloenzyme, LuxS/M16 peptidase-like"/>
    <property type="match status" value="4"/>
</dbReference>
<dbReference type="AlphaFoldDB" id="A0A4P9ZW62"/>
<proteinExistence type="inferred from homology"/>
<dbReference type="PANTHER" id="PTHR43690">
    <property type="entry name" value="NARDILYSIN"/>
    <property type="match status" value="1"/>
</dbReference>
<evidence type="ECO:0000256" key="1">
    <source>
        <dbReference type="ARBA" id="ARBA00007261"/>
    </source>
</evidence>
<evidence type="ECO:0000259" key="9">
    <source>
        <dbReference type="Pfam" id="PF05193"/>
    </source>
</evidence>
<dbReference type="GO" id="GO:0005739">
    <property type="term" value="C:mitochondrion"/>
    <property type="evidence" value="ECO:0007669"/>
    <property type="project" value="TreeGrafter"/>
</dbReference>
<evidence type="ECO:0000256" key="3">
    <source>
        <dbReference type="ARBA" id="ARBA00022723"/>
    </source>
</evidence>
<keyword evidence="4" id="KW-0378">Hydrolase</keyword>
<protein>
    <submittedName>
        <fullName evidence="12">Insulin-degrading enzyme</fullName>
    </submittedName>
</protein>
<comment type="similarity">
    <text evidence="1 7">Belongs to the peptidase M16 family.</text>
</comment>
<feature type="domain" description="Coenzyme PQQ synthesis protein F-like C-terminal lobe" evidence="11">
    <location>
        <begin position="794"/>
        <end position="893"/>
    </location>
</feature>
<evidence type="ECO:0000313" key="13">
    <source>
        <dbReference type="Proteomes" id="UP000268162"/>
    </source>
</evidence>
<keyword evidence="6" id="KW-0482">Metalloprotease</keyword>
<accession>A0A4P9ZW62</accession>
<dbReference type="InterPro" id="IPR001431">
    <property type="entry name" value="Pept_M16_Zn_BS"/>
</dbReference>
<keyword evidence="3" id="KW-0479">Metal-binding</keyword>
<dbReference type="Proteomes" id="UP000268162">
    <property type="component" value="Unassembled WGS sequence"/>
</dbReference>
<evidence type="ECO:0000256" key="5">
    <source>
        <dbReference type="ARBA" id="ARBA00022833"/>
    </source>
</evidence>
<dbReference type="EMBL" id="ML002435">
    <property type="protein sequence ID" value="RKP37875.1"/>
    <property type="molecule type" value="Genomic_DNA"/>
</dbReference>
<evidence type="ECO:0000256" key="2">
    <source>
        <dbReference type="ARBA" id="ARBA00022670"/>
    </source>
</evidence>
<dbReference type="GO" id="GO:0043171">
    <property type="term" value="P:peptide catabolic process"/>
    <property type="evidence" value="ECO:0007669"/>
    <property type="project" value="TreeGrafter"/>
</dbReference>
<dbReference type="STRING" id="215637.A0A4P9ZW62"/>
<evidence type="ECO:0000313" key="12">
    <source>
        <dbReference type="EMBL" id="RKP37875.1"/>
    </source>
</evidence>
<feature type="domain" description="Peptidase M16 middle/third" evidence="10">
    <location>
        <begin position="403"/>
        <end position="688"/>
    </location>
</feature>
<dbReference type="InterPro" id="IPR007863">
    <property type="entry name" value="Peptidase_M16_C"/>
</dbReference>
<keyword evidence="5" id="KW-0862">Zinc</keyword>
<dbReference type="Pfam" id="PF05193">
    <property type="entry name" value="Peptidase_M16_C"/>
    <property type="match status" value="1"/>
</dbReference>
<feature type="domain" description="Peptidase M16 C-terminal" evidence="9">
    <location>
        <begin position="218"/>
        <end position="397"/>
    </location>
</feature>
<feature type="domain" description="Peptidase M16 N-terminal" evidence="8">
    <location>
        <begin position="63"/>
        <end position="191"/>
    </location>
</feature>
<dbReference type="InterPro" id="IPR050626">
    <property type="entry name" value="Peptidase_M16"/>
</dbReference>
<evidence type="ECO:0000256" key="7">
    <source>
        <dbReference type="RuleBase" id="RU004447"/>
    </source>
</evidence>
<dbReference type="InterPro" id="IPR032632">
    <property type="entry name" value="Peptidase_M16_M"/>
</dbReference>
<organism evidence="12 13">
    <name type="scientific">Dimargaris cristalligena</name>
    <dbReference type="NCBI Taxonomy" id="215637"/>
    <lineage>
        <taxon>Eukaryota</taxon>
        <taxon>Fungi</taxon>
        <taxon>Fungi incertae sedis</taxon>
        <taxon>Zoopagomycota</taxon>
        <taxon>Kickxellomycotina</taxon>
        <taxon>Dimargaritomycetes</taxon>
        <taxon>Dimargaritales</taxon>
        <taxon>Dimargaritaceae</taxon>
        <taxon>Dimargaris</taxon>
    </lineage>
</organism>
<dbReference type="FunFam" id="3.30.830.10:FF:000004">
    <property type="entry name" value="Putative insulin-degrading enzyme"/>
    <property type="match status" value="1"/>
</dbReference>
<dbReference type="Pfam" id="PF22456">
    <property type="entry name" value="PqqF-like_C_4"/>
    <property type="match status" value="1"/>
</dbReference>
<evidence type="ECO:0000259" key="8">
    <source>
        <dbReference type="Pfam" id="PF00675"/>
    </source>
</evidence>
<dbReference type="Pfam" id="PF16187">
    <property type="entry name" value="Peptidase_M16_M"/>
    <property type="match status" value="1"/>
</dbReference>
<keyword evidence="2" id="KW-0645">Protease</keyword>